<comment type="caution">
    <text evidence="1">The sequence shown here is derived from an EMBL/GenBank/DDBJ whole genome shotgun (WGS) entry which is preliminary data.</text>
</comment>
<dbReference type="EMBL" id="WMEY01000003">
    <property type="protein sequence ID" value="MYL64209.1"/>
    <property type="molecule type" value="Genomic_DNA"/>
</dbReference>
<dbReference type="PANTHER" id="PTHR34387:SF1">
    <property type="entry name" value="PERIPLASMIC IMMUNOGENIC PROTEIN"/>
    <property type="match status" value="1"/>
</dbReference>
<sequence>MTNMTFNDQCVCDHTITVFGAGEVSAAPDRAVVVTGVTTTSEQVAEAQEENAALISSIVSSLHSLGIPSENIQTTDYRIEENIRYENNVKIFLGYKVTHLLKVYVEPVSRTGAAIDAAVASGANVVSDIRFELKDPTIAYQKALAIAIKDAKEKAKTIAHTINIVLPHSPHQIVELSSLSPSPRMFSDVQATQIQTGQLVITAQLKMSYLLK</sequence>
<dbReference type="AlphaFoldDB" id="A0A845F0A4"/>
<dbReference type="InterPro" id="IPR007497">
    <property type="entry name" value="SIMPL/DUF541"/>
</dbReference>
<gene>
    <name evidence="1" type="ORF">GLW07_12690</name>
</gene>
<reference evidence="1 2" key="1">
    <citation type="submission" date="2019-11" db="EMBL/GenBank/DDBJ databases">
        <title>Genome sequences of 17 halophilic strains isolated from different environments.</title>
        <authorList>
            <person name="Furrow R.E."/>
        </authorList>
    </citation>
    <scope>NUCLEOTIDE SEQUENCE [LARGE SCALE GENOMIC DNA]</scope>
    <source>
        <strain evidence="1 2">22506_14_FS</strain>
    </source>
</reference>
<organism evidence="1 2">
    <name type="scientific">Guptibacillus hwajinpoensis</name>
    <dbReference type="NCBI Taxonomy" id="208199"/>
    <lineage>
        <taxon>Bacteria</taxon>
        <taxon>Bacillati</taxon>
        <taxon>Bacillota</taxon>
        <taxon>Bacilli</taxon>
        <taxon>Bacillales</taxon>
        <taxon>Guptibacillaceae</taxon>
        <taxon>Guptibacillus</taxon>
    </lineage>
</organism>
<proteinExistence type="predicted"/>
<evidence type="ECO:0000313" key="2">
    <source>
        <dbReference type="Proteomes" id="UP000447833"/>
    </source>
</evidence>
<evidence type="ECO:0000313" key="1">
    <source>
        <dbReference type="EMBL" id="MYL64209.1"/>
    </source>
</evidence>
<dbReference type="Proteomes" id="UP000447833">
    <property type="component" value="Unassembled WGS sequence"/>
</dbReference>
<dbReference type="Gene3D" id="3.30.70.2970">
    <property type="entry name" value="Protein of unknown function (DUF541), domain 2"/>
    <property type="match status" value="1"/>
</dbReference>
<dbReference type="InterPro" id="IPR052022">
    <property type="entry name" value="26kDa_periplasmic_antigen"/>
</dbReference>
<dbReference type="GO" id="GO:0006974">
    <property type="term" value="P:DNA damage response"/>
    <property type="evidence" value="ECO:0007669"/>
    <property type="project" value="TreeGrafter"/>
</dbReference>
<protein>
    <submittedName>
        <fullName evidence="1">DUF541 domain-containing protein</fullName>
    </submittedName>
</protein>
<name>A0A845F0A4_9BACL</name>
<dbReference type="Gene3D" id="3.30.110.170">
    <property type="entry name" value="Protein of unknown function (DUF541), domain 1"/>
    <property type="match status" value="1"/>
</dbReference>
<accession>A0A845F0A4</accession>
<dbReference type="Pfam" id="PF04402">
    <property type="entry name" value="SIMPL"/>
    <property type="match status" value="1"/>
</dbReference>
<dbReference type="RefSeq" id="WP_160919637.1">
    <property type="nucleotide sequence ID" value="NZ_WMEY01000003.1"/>
</dbReference>
<dbReference type="PANTHER" id="PTHR34387">
    <property type="entry name" value="SLR1258 PROTEIN"/>
    <property type="match status" value="1"/>
</dbReference>